<accession>A0ABT6R2I0</accession>
<feature type="transmembrane region" description="Helical" evidence="1">
    <location>
        <begin position="45"/>
        <end position="61"/>
    </location>
</feature>
<gene>
    <name evidence="2" type="ORF">QK289_08925</name>
</gene>
<reference evidence="2 3" key="1">
    <citation type="submission" date="2023-04" db="EMBL/GenBank/DDBJ databases">
        <title>Antarctic isolates genomes.</title>
        <authorList>
            <person name="Dimov S.G."/>
        </authorList>
    </citation>
    <scope>NUCLEOTIDE SEQUENCE [LARGE SCALE GENOMIC DNA]</scope>
    <source>
        <strain evidence="2 3">AL19</strain>
    </source>
</reference>
<evidence type="ECO:0000256" key="1">
    <source>
        <dbReference type="SAM" id="Phobius"/>
    </source>
</evidence>
<evidence type="ECO:0000313" key="2">
    <source>
        <dbReference type="EMBL" id="MDI3235126.1"/>
    </source>
</evidence>
<evidence type="ECO:0000313" key="3">
    <source>
        <dbReference type="Proteomes" id="UP001243286"/>
    </source>
</evidence>
<organism evidence="2 3">
    <name type="scientific">Exiguobacterium antarcticum</name>
    <dbReference type="NCBI Taxonomy" id="132920"/>
    <lineage>
        <taxon>Bacteria</taxon>
        <taxon>Bacillati</taxon>
        <taxon>Bacillota</taxon>
        <taxon>Bacilli</taxon>
        <taxon>Bacillales</taxon>
        <taxon>Bacillales Family XII. Incertae Sedis</taxon>
        <taxon>Exiguobacterium</taxon>
    </lineage>
</organism>
<proteinExistence type="predicted"/>
<comment type="caution">
    <text evidence="2">The sequence shown here is derived from an EMBL/GenBank/DDBJ whole genome shotgun (WGS) entry which is preliminary data.</text>
</comment>
<protein>
    <submittedName>
        <fullName evidence="2">Uncharacterized protein</fullName>
    </submittedName>
</protein>
<sequence length="85" mass="9061">MILPFIGLAAGLFLLILGTYFIRCKHANKTPLSGQGDGVDPVDSFVLSLLLSIGVILFSSLSVRQYGYVCLAGGLLLLYGVNAVW</sequence>
<keyword evidence="1" id="KW-1133">Transmembrane helix</keyword>
<feature type="transmembrane region" description="Helical" evidence="1">
    <location>
        <begin position="66"/>
        <end position="84"/>
    </location>
</feature>
<dbReference type="RefSeq" id="WP_282356326.1">
    <property type="nucleotide sequence ID" value="NZ_JASBQV010000012.1"/>
</dbReference>
<name>A0ABT6R2I0_9BACL</name>
<keyword evidence="1" id="KW-0812">Transmembrane</keyword>
<dbReference type="Proteomes" id="UP001243286">
    <property type="component" value="Unassembled WGS sequence"/>
</dbReference>
<keyword evidence="3" id="KW-1185">Reference proteome</keyword>
<dbReference type="EMBL" id="JASBQV010000012">
    <property type="protein sequence ID" value="MDI3235126.1"/>
    <property type="molecule type" value="Genomic_DNA"/>
</dbReference>
<keyword evidence="1" id="KW-0472">Membrane</keyword>